<comment type="caution">
    <text evidence="1">The sequence shown here is derived from an EMBL/GenBank/DDBJ whole genome shotgun (WGS) entry which is preliminary data.</text>
</comment>
<accession>A0A9Q0Y932</accession>
<protein>
    <submittedName>
        <fullName evidence="1">Uncharacterized protein</fullName>
    </submittedName>
</protein>
<sequence>MFMQWPNCFEKIITYAEKQVDWKQLLHFSGNLENDWYQHSCIFGSCEENTAPFLLALGKQEDPEQVFVIIERQTVACRSLVKGLDLSFKLFCILDIDYPWECQNLWDFIQKFIYGLGKGKGREKSVPSVSLLINFLTPSEAS</sequence>
<dbReference type="OrthoDB" id="6819336at2759"/>
<gene>
    <name evidence="1" type="ORF">HOLleu_44091</name>
</gene>
<dbReference type="EMBL" id="JAIZAY010000631">
    <property type="protein sequence ID" value="KAJ8018103.1"/>
    <property type="molecule type" value="Genomic_DNA"/>
</dbReference>
<organism evidence="1 2">
    <name type="scientific">Holothuria leucospilota</name>
    <name type="common">Black long sea cucumber</name>
    <name type="synonym">Mertensiothuria leucospilota</name>
    <dbReference type="NCBI Taxonomy" id="206669"/>
    <lineage>
        <taxon>Eukaryota</taxon>
        <taxon>Metazoa</taxon>
        <taxon>Echinodermata</taxon>
        <taxon>Eleutherozoa</taxon>
        <taxon>Echinozoa</taxon>
        <taxon>Holothuroidea</taxon>
        <taxon>Aspidochirotacea</taxon>
        <taxon>Aspidochirotida</taxon>
        <taxon>Holothuriidae</taxon>
        <taxon>Holothuria</taxon>
    </lineage>
</organism>
<evidence type="ECO:0000313" key="2">
    <source>
        <dbReference type="Proteomes" id="UP001152320"/>
    </source>
</evidence>
<dbReference type="AlphaFoldDB" id="A0A9Q0Y932"/>
<evidence type="ECO:0000313" key="1">
    <source>
        <dbReference type="EMBL" id="KAJ8018103.1"/>
    </source>
</evidence>
<name>A0A9Q0Y932_HOLLE</name>
<reference evidence="1" key="1">
    <citation type="submission" date="2021-10" db="EMBL/GenBank/DDBJ databases">
        <title>Tropical sea cucumber genome reveals ecological adaptation and Cuvierian tubules defense mechanism.</title>
        <authorList>
            <person name="Chen T."/>
        </authorList>
    </citation>
    <scope>NUCLEOTIDE SEQUENCE</scope>
    <source>
        <strain evidence="1">Nanhai2018</strain>
        <tissue evidence="1">Muscle</tissue>
    </source>
</reference>
<keyword evidence="2" id="KW-1185">Reference proteome</keyword>
<proteinExistence type="predicted"/>
<dbReference type="Proteomes" id="UP001152320">
    <property type="component" value="Unassembled WGS sequence"/>
</dbReference>